<dbReference type="InterPro" id="IPR019660">
    <property type="entry name" value="Put_sensory_transdc_reg_YbjN"/>
</dbReference>
<dbReference type="Pfam" id="PF10722">
    <property type="entry name" value="YbjN"/>
    <property type="match status" value="1"/>
</dbReference>
<reference evidence="1 2" key="1">
    <citation type="submission" date="2020-04" db="EMBL/GenBank/DDBJ databases">
        <title>MicrobeNet Type strains.</title>
        <authorList>
            <person name="Nicholson A.C."/>
        </authorList>
    </citation>
    <scope>NUCLEOTIDE SEQUENCE [LARGE SCALE GENOMIC DNA]</scope>
    <source>
        <strain evidence="1 2">ATCC BAA-789</strain>
    </source>
</reference>
<sequence length="157" mass="17441">MGFFTKPAGAVATGSNTPVTRERVAAILEAADWNIGVDGDGDVFGTWDGHLFYFFLLGERDEILQVRGRWAGDAPAGAQAELLPFLDEHHRDRLWPKVYTREESESTGVYAEMSTDLEFGVADDQLEQLLKCALFTSLQLFDRLAEAFPQWAPADAE</sequence>
<protein>
    <submittedName>
        <fullName evidence="1">YbjN domain-containing protein</fullName>
    </submittedName>
</protein>
<evidence type="ECO:0000313" key="1">
    <source>
        <dbReference type="EMBL" id="NKX91750.1"/>
    </source>
</evidence>
<accession>A0A9X5F908</accession>
<gene>
    <name evidence="1" type="ORF">HF995_00415</name>
</gene>
<dbReference type="RefSeq" id="WP_168445878.1">
    <property type="nucleotide sequence ID" value="NZ_JAAXOW010000001.1"/>
</dbReference>
<proteinExistence type="predicted"/>
<dbReference type="AlphaFoldDB" id="A0A9X5F908"/>
<evidence type="ECO:0000313" key="2">
    <source>
        <dbReference type="Proteomes" id="UP000774283"/>
    </source>
</evidence>
<name>A0A9X5F908_9MICO</name>
<dbReference type="EMBL" id="JAAXOW010000001">
    <property type="protein sequence ID" value="NKX91750.1"/>
    <property type="molecule type" value="Genomic_DNA"/>
</dbReference>
<dbReference type="CDD" id="cd17511">
    <property type="entry name" value="YbjN_AmyR-like"/>
    <property type="match status" value="1"/>
</dbReference>
<dbReference type="Proteomes" id="UP000774283">
    <property type="component" value="Unassembled WGS sequence"/>
</dbReference>
<comment type="caution">
    <text evidence="1">The sequence shown here is derived from an EMBL/GenBank/DDBJ whole genome shotgun (WGS) entry which is preliminary data.</text>
</comment>
<keyword evidence="2" id="KW-1185">Reference proteome</keyword>
<organism evidence="1 2">
    <name type="scientific">Sanguibacter hominis ATCC BAA-789</name>
    <dbReference type="NCBI Taxonomy" id="1312740"/>
    <lineage>
        <taxon>Bacteria</taxon>
        <taxon>Bacillati</taxon>
        <taxon>Actinomycetota</taxon>
        <taxon>Actinomycetes</taxon>
        <taxon>Micrococcales</taxon>
        <taxon>Sanguibacteraceae</taxon>
        <taxon>Sanguibacter</taxon>
    </lineage>
</organism>